<comment type="caution">
    <text evidence="2">The sequence shown here is derived from an EMBL/GenBank/DDBJ whole genome shotgun (WGS) entry which is preliminary data.</text>
</comment>
<evidence type="ECO:0000256" key="1">
    <source>
        <dbReference type="SAM" id="Phobius"/>
    </source>
</evidence>
<dbReference type="RefSeq" id="WP_204040200.1">
    <property type="nucleotide sequence ID" value="NZ_BOOA01000010.1"/>
</dbReference>
<dbReference type="Proteomes" id="UP000640052">
    <property type="component" value="Unassembled WGS sequence"/>
</dbReference>
<keyword evidence="3" id="KW-1185">Reference proteome</keyword>
<keyword evidence="1" id="KW-0472">Membrane</keyword>
<organism evidence="2 3">
    <name type="scientific">Acrocarpospora phusangensis</name>
    <dbReference type="NCBI Taxonomy" id="1070424"/>
    <lineage>
        <taxon>Bacteria</taxon>
        <taxon>Bacillati</taxon>
        <taxon>Actinomycetota</taxon>
        <taxon>Actinomycetes</taxon>
        <taxon>Streptosporangiales</taxon>
        <taxon>Streptosporangiaceae</taxon>
        <taxon>Acrocarpospora</taxon>
    </lineage>
</organism>
<dbReference type="AlphaFoldDB" id="A0A919Q9M1"/>
<reference evidence="2" key="1">
    <citation type="submission" date="2021-01" db="EMBL/GenBank/DDBJ databases">
        <title>Whole genome shotgun sequence of Acrocarpospora phusangensis NBRC 108782.</title>
        <authorList>
            <person name="Komaki H."/>
            <person name="Tamura T."/>
        </authorList>
    </citation>
    <scope>NUCLEOTIDE SEQUENCE</scope>
    <source>
        <strain evidence="2">NBRC 108782</strain>
    </source>
</reference>
<gene>
    <name evidence="2" type="ORF">Aph01nite_16930</name>
</gene>
<accession>A0A919Q9M1</accession>
<dbReference type="EMBL" id="BOOA01000010">
    <property type="protein sequence ID" value="GIH23383.1"/>
    <property type="molecule type" value="Genomic_DNA"/>
</dbReference>
<keyword evidence="1" id="KW-0812">Transmembrane</keyword>
<feature type="transmembrane region" description="Helical" evidence="1">
    <location>
        <begin position="46"/>
        <end position="73"/>
    </location>
</feature>
<name>A0A919Q9M1_9ACTN</name>
<evidence type="ECO:0000313" key="2">
    <source>
        <dbReference type="EMBL" id="GIH23383.1"/>
    </source>
</evidence>
<proteinExistence type="predicted"/>
<keyword evidence="1" id="KW-1133">Transmembrane helix</keyword>
<evidence type="ECO:0000313" key="3">
    <source>
        <dbReference type="Proteomes" id="UP000640052"/>
    </source>
</evidence>
<sequence>MRLSRIIAVAVVVVAVAARLFRRDPARVPPIQPVTAPRSGSRRAVPLWTMIGTVAAGLAALAALAISVLTFLLQRQQRDEDLDRRRAAFAAKVTWWGEEPGADRQVIVVQNSGYEPILASLEVPETGVLPDLLVTESSSALRLRPPASPADRNPSPRQRWRLPVLDLGALPPCSVSRFTMPRGLDVLGRGVLVTDQSGQVLGSARAYPNGVRLRITDPMGRHWVRYPNGELDEDLVLRIGATEAGPGPARIVDMSGQVSRSAAPYCSGEAPDSPG</sequence>
<protein>
    <submittedName>
        <fullName evidence="2">Uncharacterized protein</fullName>
    </submittedName>
</protein>